<protein>
    <submittedName>
        <fullName evidence="3">Uncharacterized protein</fullName>
    </submittedName>
</protein>
<feature type="transmembrane region" description="Helical" evidence="2">
    <location>
        <begin position="101"/>
        <end position="125"/>
    </location>
</feature>
<keyword evidence="4" id="KW-1185">Reference proteome</keyword>
<gene>
    <name evidence="3" type="ORF">E3A20_02200</name>
</gene>
<dbReference type="AlphaFoldDB" id="A0A5C6MC30"/>
<evidence type="ECO:0000313" key="3">
    <source>
        <dbReference type="EMBL" id="TWW12288.1"/>
    </source>
</evidence>
<reference evidence="3 4" key="1">
    <citation type="submission" date="2019-08" db="EMBL/GenBank/DDBJ databases">
        <title>100 year-old enigma solved: identification of Planctomyces bekefii, the type genus and species of the phylum Planctomycetes.</title>
        <authorList>
            <person name="Svetlana D.N."/>
            <person name="Overmann J."/>
        </authorList>
    </citation>
    <scope>NUCLEOTIDE SEQUENCE [LARGE SCALE GENOMIC DNA]</scope>
    <source>
        <strain evidence="3">Phe10_nw2017</strain>
    </source>
</reference>
<feature type="transmembrane region" description="Helical" evidence="2">
    <location>
        <begin position="235"/>
        <end position="254"/>
    </location>
</feature>
<name>A0A5C6MC30_9PLAN</name>
<evidence type="ECO:0000313" key="4">
    <source>
        <dbReference type="Proteomes" id="UP000321083"/>
    </source>
</evidence>
<comment type="caution">
    <text evidence="3">The sequence shown here is derived from an EMBL/GenBank/DDBJ whole genome shotgun (WGS) entry which is preliminary data.</text>
</comment>
<evidence type="ECO:0000256" key="1">
    <source>
        <dbReference type="SAM" id="MobiDB-lite"/>
    </source>
</evidence>
<dbReference type="EMBL" id="SRHE01000021">
    <property type="protein sequence ID" value="TWW12288.1"/>
    <property type="molecule type" value="Genomic_DNA"/>
</dbReference>
<feature type="transmembrane region" description="Helical" evidence="2">
    <location>
        <begin position="137"/>
        <end position="157"/>
    </location>
</feature>
<organism evidence="3 4">
    <name type="scientific">Planctomyces bekefii</name>
    <dbReference type="NCBI Taxonomy" id="1653850"/>
    <lineage>
        <taxon>Bacteria</taxon>
        <taxon>Pseudomonadati</taxon>
        <taxon>Planctomycetota</taxon>
        <taxon>Planctomycetia</taxon>
        <taxon>Planctomycetales</taxon>
        <taxon>Planctomycetaceae</taxon>
        <taxon>Planctomyces</taxon>
    </lineage>
</organism>
<feature type="transmembrane region" description="Helical" evidence="2">
    <location>
        <begin position="210"/>
        <end position="229"/>
    </location>
</feature>
<feature type="transmembrane region" description="Helical" evidence="2">
    <location>
        <begin position="66"/>
        <end position="89"/>
    </location>
</feature>
<feature type="region of interest" description="Disordered" evidence="1">
    <location>
        <begin position="302"/>
        <end position="330"/>
    </location>
</feature>
<sequence>MVLVRNSGSLDRRRRRLTLESAGADDVSAISGGLFCFSGEQELDPFESLTKDRLIRRLLSDRLWKHWLIVGVLVLIPLIVMGLALSGAFSDVVAGPAGRSVVGAAAGLQLFASGQLCLLIAAVRAASHVDFHGRYRCWRWLSVWFFGAAFFVLSDTADLTSGGLAELFSRLIGPLQAARPALIVVPCAGILAWVLRAVLPDMGRCRPAQVLLLSGVVLSAVCVVLQIRLGAVAGGVLSGAGLLSAGLLLSAMLLQSRSVIHVNPNPPISGVLPGGLAGMRIVAVPASEAAALISELPQEAASAEPVEAAQDVSVEPPAQSGSRGRRRKSA</sequence>
<evidence type="ECO:0000256" key="2">
    <source>
        <dbReference type="SAM" id="Phobius"/>
    </source>
</evidence>
<accession>A0A5C6MC30</accession>
<reference evidence="3 4" key="2">
    <citation type="submission" date="2019-08" db="EMBL/GenBank/DDBJ databases">
        <authorList>
            <person name="Henke P."/>
        </authorList>
    </citation>
    <scope>NUCLEOTIDE SEQUENCE [LARGE SCALE GENOMIC DNA]</scope>
    <source>
        <strain evidence="3">Phe10_nw2017</strain>
    </source>
</reference>
<dbReference type="Proteomes" id="UP000321083">
    <property type="component" value="Unassembled WGS sequence"/>
</dbReference>
<keyword evidence="2" id="KW-0472">Membrane</keyword>
<proteinExistence type="predicted"/>
<keyword evidence="2" id="KW-1133">Transmembrane helix</keyword>
<keyword evidence="2" id="KW-0812">Transmembrane</keyword>
<feature type="transmembrane region" description="Helical" evidence="2">
    <location>
        <begin position="177"/>
        <end position="198"/>
    </location>
</feature>